<accession>A0A9P1H4D0</accession>
<reference evidence="2" key="1">
    <citation type="submission" date="2022-11" db="EMBL/GenBank/DDBJ databases">
        <authorList>
            <person name="Scott C."/>
            <person name="Bruce N."/>
        </authorList>
    </citation>
    <scope>NUCLEOTIDE SEQUENCE</scope>
</reference>
<gene>
    <name evidence="2" type="ORF">PPNO1_LOCUS5457</name>
</gene>
<dbReference type="AlphaFoldDB" id="A0A9P1H4D0"/>
<evidence type="ECO:0000256" key="1">
    <source>
        <dbReference type="SAM" id="MobiDB-lite"/>
    </source>
</evidence>
<evidence type="ECO:0000313" key="2">
    <source>
        <dbReference type="EMBL" id="CAI4215762.1"/>
    </source>
</evidence>
<sequence>ELDEPGNGSGHDASTGSLIGAFKKYSQL</sequence>
<name>A0A9P1H4D0_9PEZI</name>
<protein>
    <submittedName>
        <fullName evidence="2">Uncharacterized protein</fullName>
    </submittedName>
</protein>
<dbReference type="Proteomes" id="UP000838763">
    <property type="component" value="Unassembled WGS sequence"/>
</dbReference>
<comment type="caution">
    <text evidence="2">The sequence shown here is derived from an EMBL/GenBank/DDBJ whole genome shotgun (WGS) entry which is preliminary data.</text>
</comment>
<dbReference type="EMBL" id="CALLCH030000012">
    <property type="protein sequence ID" value="CAI4215762.1"/>
    <property type="molecule type" value="Genomic_DNA"/>
</dbReference>
<organism evidence="2 3">
    <name type="scientific">Parascedosporium putredinis</name>
    <dbReference type="NCBI Taxonomy" id="1442378"/>
    <lineage>
        <taxon>Eukaryota</taxon>
        <taxon>Fungi</taxon>
        <taxon>Dikarya</taxon>
        <taxon>Ascomycota</taxon>
        <taxon>Pezizomycotina</taxon>
        <taxon>Sordariomycetes</taxon>
        <taxon>Hypocreomycetidae</taxon>
        <taxon>Microascales</taxon>
        <taxon>Microascaceae</taxon>
        <taxon>Parascedosporium</taxon>
    </lineage>
</organism>
<proteinExistence type="predicted"/>
<feature type="non-terminal residue" evidence="2">
    <location>
        <position position="1"/>
    </location>
</feature>
<evidence type="ECO:0000313" key="3">
    <source>
        <dbReference type="Proteomes" id="UP000838763"/>
    </source>
</evidence>
<keyword evidence="3" id="KW-1185">Reference proteome</keyword>
<feature type="region of interest" description="Disordered" evidence="1">
    <location>
        <begin position="1"/>
        <end position="28"/>
    </location>
</feature>